<proteinExistence type="predicted"/>
<gene>
    <name evidence="1" type="ORF">SAMN06265219_105148</name>
</gene>
<keyword evidence="2" id="KW-1185">Reference proteome</keyword>
<reference evidence="1 2" key="1">
    <citation type="submission" date="2017-05" db="EMBL/GenBank/DDBJ databases">
        <authorList>
            <person name="Varghese N."/>
            <person name="Submissions S."/>
        </authorList>
    </citation>
    <scope>NUCLEOTIDE SEQUENCE [LARGE SCALE GENOMIC DNA]</scope>
    <source>
        <strain evidence="1 2">DSM 21985</strain>
    </source>
</reference>
<dbReference type="OrthoDB" id="427383at2"/>
<evidence type="ECO:0000313" key="2">
    <source>
        <dbReference type="Proteomes" id="UP000317557"/>
    </source>
</evidence>
<sequence length="68" mass="7885">MKKKKYIHSGNFVAEVEVDLISSEDEWAPYLTLDDAQKLDQAREALQDKDLKKASQFGKVYRMEPIQP</sequence>
<evidence type="ECO:0000313" key="1">
    <source>
        <dbReference type="EMBL" id="SMO58753.1"/>
    </source>
</evidence>
<accession>A0A521CH26</accession>
<dbReference type="AlphaFoldDB" id="A0A521CH26"/>
<dbReference type="EMBL" id="FXTP01000005">
    <property type="protein sequence ID" value="SMO58753.1"/>
    <property type="molecule type" value="Genomic_DNA"/>
</dbReference>
<protein>
    <submittedName>
        <fullName evidence="1">Uncharacterized protein</fullName>
    </submittedName>
</protein>
<dbReference type="RefSeq" id="WP_142453970.1">
    <property type="nucleotide sequence ID" value="NZ_FXTP01000005.1"/>
</dbReference>
<dbReference type="Proteomes" id="UP000317557">
    <property type="component" value="Unassembled WGS sequence"/>
</dbReference>
<organism evidence="1 2">
    <name type="scientific">Gracilimonas mengyeensis</name>
    <dbReference type="NCBI Taxonomy" id="1302730"/>
    <lineage>
        <taxon>Bacteria</taxon>
        <taxon>Pseudomonadati</taxon>
        <taxon>Balneolota</taxon>
        <taxon>Balneolia</taxon>
        <taxon>Balneolales</taxon>
        <taxon>Balneolaceae</taxon>
        <taxon>Gracilimonas</taxon>
    </lineage>
</organism>
<name>A0A521CH26_9BACT</name>